<dbReference type="EMBL" id="JABACJ020000014">
    <property type="protein sequence ID" value="MBU3877002.1"/>
    <property type="molecule type" value="Genomic_DNA"/>
</dbReference>
<dbReference type="SMART" id="SM00470">
    <property type="entry name" value="ParB"/>
    <property type="match status" value="1"/>
</dbReference>
<dbReference type="InterPro" id="IPR003115">
    <property type="entry name" value="ParB_N"/>
</dbReference>
<feature type="domain" description="ParB-like N-terminal" evidence="2">
    <location>
        <begin position="30"/>
        <end position="122"/>
    </location>
</feature>
<dbReference type="CDD" id="cd16387">
    <property type="entry name" value="ParB_N_Srx"/>
    <property type="match status" value="1"/>
</dbReference>
<gene>
    <name evidence="3" type="ORF">HGO97_014420</name>
</gene>
<dbReference type="Proteomes" id="UP000723714">
    <property type="component" value="Unassembled WGS sequence"/>
</dbReference>
<accession>A0ABS6D748</accession>
<dbReference type="PANTHER" id="PTHR33375:SF1">
    <property type="entry name" value="CHROMOSOME-PARTITIONING PROTEIN PARB-RELATED"/>
    <property type="match status" value="1"/>
</dbReference>
<feature type="region of interest" description="Disordered" evidence="1">
    <location>
        <begin position="285"/>
        <end position="317"/>
    </location>
</feature>
<proteinExistence type="predicted"/>
<keyword evidence="4" id="KW-1185">Reference proteome</keyword>
<dbReference type="RefSeq" id="WP_216243008.1">
    <property type="nucleotide sequence ID" value="NZ_JABACJ020000014.1"/>
</dbReference>
<dbReference type="InterPro" id="IPR050336">
    <property type="entry name" value="Chromosome_partition/occlusion"/>
</dbReference>
<sequence length="435" mass="49179">MAKAKFGLNDILNAKSRAAAAGRVEDYEEIYLSPYEVKAAPENTHQSLENIEELADSFLHVGQEQPTVLARVNGEFRIVDGHRRNAANIMNLERGHKEYERVKYRYKDMTEAMYELSLLAGNGYTQPLTAYEKTRLVERTKSALIRAKEEDGLEIKGKMRDLVAAMLNESSTNIARMESINKNATPEIKEQLKNGNMGITAAYEASKLPEDEQREIAEQAADGNVRAKEIAAKVAEKKAGDDYETPHPESITSLCYSCQRYKDCNVKTGTCEKCDQYINKAEAEKTDEQRYNEEQDRIDRETKKKLQEKADTEKMEHLPSDTKAKKYIRVSKQTFKGVCAGVLPYLLLKYEKYSAGEIAVIQEFEEGRATGNTKEIYISCVDTEETHTAIAEGYCVLGICEKEIAVEKGWLSEVSETDTEGQISRQMSIDDYKTE</sequence>
<evidence type="ECO:0000259" key="2">
    <source>
        <dbReference type="SMART" id="SM00470"/>
    </source>
</evidence>
<comment type="caution">
    <text evidence="3">The sequence shown here is derived from an EMBL/GenBank/DDBJ whole genome shotgun (WGS) entry which is preliminary data.</text>
</comment>
<dbReference type="PANTHER" id="PTHR33375">
    <property type="entry name" value="CHROMOSOME-PARTITIONING PROTEIN PARB-RELATED"/>
    <property type="match status" value="1"/>
</dbReference>
<organism evidence="3 4">
    <name type="scientific">Faecalicatena faecalis</name>
    <dbReference type="NCBI Taxonomy" id="2726362"/>
    <lineage>
        <taxon>Bacteria</taxon>
        <taxon>Bacillati</taxon>
        <taxon>Bacillota</taxon>
        <taxon>Clostridia</taxon>
        <taxon>Lachnospirales</taxon>
        <taxon>Lachnospiraceae</taxon>
        <taxon>Faecalicatena</taxon>
    </lineage>
</organism>
<protein>
    <submittedName>
        <fullName evidence="3">ParB N-terminal domain-containing protein</fullName>
    </submittedName>
</protein>
<evidence type="ECO:0000313" key="3">
    <source>
        <dbReference type="EMBL" id="MBU3877002.1"/>
    </source>
</evidence>
<reference evidence="3 4" key="1">
    <citation type="submission" date="2021-06" db="EMBL/GenBank/DDBJ databases">
        <title>Faecalicatena sp. nov. isolated from porcine feces.</title>
        <authorList>
            <person name="Oh B.S."/>
            <person name="Lee J.H."/>
        </authorList>
    </citation>
    <scope>NUCLEOTIDE SEQUENCE [LARGE SCALE GENOMIC DNA]</scope>
    <source>
        <strain evidence="3 4">AGMB00832</strain>
    </source>
</reference>
<name>A0ABS6D748_9FIRM</name>
<evidence type="ECO:0000313" key="4">
    <source>
        <dbReference type="Proteomes" id="UP000723714"/>
    </source>
</evidence>
<evidence type="ECO:0000256" key="1">
    <source>
        <dbReference type="SAM" id="MobiDB-lite"/>
    </source>
</evidence>